<dbReference type="Proteomes" id="UP001159427">
    <property type="component" value="Unassembled WGS sequence"/>
</dbReference>
<evidence type="ECO:0000313" key="2">
    <source>
        <dbReference type="Proteomes" id="UP001159427"/>
    </source>
</evidence>
<gene>
    <name evidence="1" type="ORF">PEVE_00023136</name>
</gene>
<sequence>MSGNQPEDPDARYCEVIQVGIEDDTAEVTIFYTPEGEFQVFNGNVFESKEEYRNGRSYHRLKIVTSKANLLEVKRYRDNGANYQKDATLKKLKKPKMQNPDPYNPSAEIVEVGTSFHDSPSLRVKYNPATGAIEVEGGQLKEKAIKMTLETNSGTVYTITRRKGGEDVGLSMRIYGLLCCRDQVIVLGSLGESQSN</sequence>
<name>A0ABN8M935_9CNID</name>
<proteinExistence type="predicted"/>
<accession>A0ABN8M935</accession>
<dbReference type="EMBL" id="CALNXI010000307">
    <property type="protein sequence ID" value="CAH3024527.1"/>
    <property type="molecule type" value="Genomic_DNA"/>
</dbReference>
<reference evidence="1 2" key="1">
    <citation type="submission" date="2022-05" db="EMBL/GenBank/DDBJ databases">
        <authorList>
            <consortium name="Genoscope - CEA"/>
            <person name="William W."/>
        </authorList>
    </citation>
    <scope>NUCLEOTIDE SEQUENCE [LARGE SCALE GENOMIC DNA]</scope>
</reference>
<comment type="caution">
    <text evidence="1">The sequence shown here is derived from an EMBL/GenBank/DDBJ whole genome shotgun (WGS) entry which is preliminary data.</text>
</comment>
<organism evidence="1 2">
    <name type="scientific">Porites evermanni</name>
    <dbReference type="NCBI Taxonomy" id="104178"/>
    <lineage>
        <taxon>Eukaryota</taxon>
        <taxon>Metazoa</taxon>
        <taxon>Cnidaria</taxon>
        <taxon>Anthozoa</taxon>
        <taxon>Hexacorallia</taxon>
        <taxon>Scleractinia</taxon>
        <taxon>Fungiina</taxon>
        <taxon>Poritidae</taxon>
        <taxon>Porites</taxon>
    </lineage>
</organism>
<evidence type="ECO:0000313" key="1">
    <source>
        <dbReference type="EMBL" id="CAH3024527.1"/>
    </source>
</evidence>
<protein>
    <submittedName>
        <fullName evidence="1">Uncharacterized protein</fullName>
    </submittedName>
</protein>
<keyword evidence="2" id="KW-1185">Reference proteome</keyword>